<proteinExistence type="predicted"/>
<feature type="domain" description="Zinc-ribbon" evidence="3">
    <location>
        <begin position="3"/>
        <end position="24"/>
    </location>
</feature>
<accession>A0ABV3X6F1</accession>
<feature type="region of interest" description="Disordered" evidence="1">
    <location>
        <begin position="111"/>
        <end position="140"/>
    </location>
</feature>
<protein>
    <submittedName>
        <fullName evidence="4">Zinc ribbon domain-containing protein</fullName>
    </submittedName>
</protein>
<name>A0ABV3X6F1_9FIRM</name>
<organism evidence="4 5">
    <name type="scientific">Selenomonas sputigena</name>
    <dbReference type="NCBI Taxonomy" id="69823"/>
    <lineage>
        <taxon>Bacteria</taxon>
        <taxon>Bacillati</taxon>
        <taxon>Bacillota</taxon>
        <taxon>Negativicutes</taxon>
        <taxon>Selenomonadales</taxon>
        <taxon>Selenomonadaceae</taxon>
        <taxon>Selenomonas</taxon>
    </lineage>
</organism>
<keyword evidence="5" id="KW-1185">Reference proteome</keyword>
<feature type="region of interest" description="Disordered" evidence="1">
    <location>
        <begin position="32"/>
        <end position="72"/>
    </location>
</feature>
<dbReference type="InterPro" id="IPR026870">
    <property type="entry name" value="Zinc_ribbon_dom"/>
</dbReference>
<evidence type="ECO:0000313" key="4">
    <source>
        <dbReference type="EMBL" id="MEX5285774.1"/>
    </source>
</evidence>
<feature type="transmembrane region" description="Helical" evidence="2">
    <location>
        <begin position="78"/>
        <end position="103"/>
    </location>
</feature>
<gene>
    <name evidence="4" type="ORF">QCO44_09035</name>
</gene>
<evidence type="ECO:0000313" key="5">
    <source>
        <dbReference type="Proteomes" id="UP001559623"/>
    </source>
</evidence>
<comment type="caution">
    <text evidence="4">The sequence shown here is derived from an EMBL/GenBank/DDBJ whole genome shotgun (WGS) entry which is preliminary data.</text>
</comment>
<keyword evidence="2" id="KW-0812">Transmembrane</keyword>
<dbReference type="RefSeq" id="WP_368847501.1">
    <property type="nucleotide sequence ID" value="NZ_CP194411.1"/>
</dbReference>
<evidence type="ECO:0000259" key="3">
    <source>
        <dbReference type="Pfam" id="PF13240"/>
    </source>
</evidence>
<dbReference type="EMBL" id="JARVLH010000006">
    <property type="protein sequence ID" value="MEX5285774.1"/>
    <property type="molecule type" value="Genomic_DNA"/>
</dbReference>
<keyword evidence="2" id="KW-0472">Membrane</keyword>
<sequence length="268" mass="28483">MKYCRNCGTAIPEGSAACPNCGTGVNLVKPQSAPQGAVQQNWQQGAPGQPNRYPQQGAPGPSPNGYPQQGDSSGKKGLLLGCGIALVLAFFLFAAGGIGYYLYRTNSDADTAKTPPAQTSQPPAQEPAGAPSGQRKLETQQNAAAWNDLVREKDDIDIAIGEVASRANRHLSAYPDFRNAPGLMNDARAVMERARKAESRASMLEGVDPARRNALRSLFAIEVHRAQGLYKGMVDSSNGGDYSYGFGDGTTASYAFDEANAQFNSLYR</sequence>
<dbReference type="Pfam" id="PF13240">
    <property type="entry name" value="Zn_Ribbon_1"/>
    <property type="match status" value="1"/>
</dbReference>
<feature type="compositionally biased region" description="Polar residues" evidence="1">
    <location>
        <begin position="32"/>
        <end position="46"/>
    </location>
</feature>
<evidence type="ECO:0000256" key="1">
    <source>
        <dbReference type="SAM" id="MobiDB-lite"/>
    </source>
</evidence>
<dbReference type="Proteomes" id="UP001559623">
    <property type="component" value="Unassembled WGS sequence"/>
</dbReference>
<evidence type="ECO:0000256" key="2">
    <source>
        <dbReference type="SAM" id="Phobius"/>
    </source>
</evidence>
<feature type="compositionally biased region" description="Low complexity" evidence="1">
    <location>
        <begin position="112"/>
        <end position="128"/>
    </location>
</feature>
<keyword evidence="2" id="KW-1133">Transmembrane helix</keyword>
<reference evidence="4 5" key="1">
    <citation type="submission" date="2023-04" db="EMBL/GenBank/DDBJ databases">
        <title>Genome Sequence of Selenomonas sputigena ATCC 33150.</title>
        <authorList>
            <person name="Miller D.P."/>
            <person name="Anvari S."/>
            <person name="Polson S.W."/>
            <person name="Macdonald M."/>
            <person name="Mcdowell J.V."/>
        </authorList>
    </citation>
    <scope>NUCLEOTIDE SEQUENCE [LARGE SCALE GENOMIC DNA]</scope>
    <source>
        <strain evidence="4 5">ATCC 33150</strain>
    </source>
</reference>